<reference evidence="2 3" key="1">
    <citation type="submission" date="2021-06" db="EMBL/GenBank/DDBJ databases">
        <title>Genome sequence of Babesia caballi.</title>
        <authorList>
            <person name="Yamagishi J."/>
            <person name="Kidaka T."/>
            <person name="Ochi A."/>
        </authorList>
    </citation>
    <scope>NUCLEOTIDE SEQUENCE [LARGE SCALE GENOMIC DNA]</scope>
    <source>
        <strain evidence="2">USDA-D6B2</strain>
    </source>
</reference>
<dbReference type="GeneID" id="94194010"/>
<organism evidence="2 3">
    <name type="scientific">Babesia caballi</name>
    <dbReference type="NCBI Taxonomy" id="5871"/>
    <lineage>
        <taxon>Eukaryota</taxon>
        <taxon>Sar</taxon>
        <taxon>Alveolata</taxon>
        <taxon>Apicomplexa</taxon>
        <taxon>Aconoidasida</taxon>
        <taxon>Piroplasmida</taxon>
        <taxon>Babesiidae</taxon>
        <taxon>Babesia</taxon>
    </lineage>
</organism>
<comment type="caution">
    <text evidence="2">The sequence shown here is derived from an EMBL/GenBank/DDBJ whole genome shotgun (WGS) entry which is preliminary data.</text>
</comment>
<evidence type="ECO:0000313" key="2">
    <source>
        <dbReference type="EMBL" id="GIX62529.1"/>
    </source>
</evidence>
<evidence type="ECO:0000256" key="1">
    <source>
        <dbReference type="SAM" id="MobiDB-lite"/>
    </source>
</evidence>
<accession>A0AAV4LRB8</accession>
<evidence type="ECO:0000313" key="3">
    <source>
        <dbReference type="Proteomes" id="UP001497744"/>
    </source>
</evidence>
<protein>
    <submittedName>
        <fullName evidence="2">Translation initiation factor IF-2, putative</fullName>
    </submittedName>
</protein>
<feature type="region of interest" description="Disordered" evidence="1">
    <location>
        <begin position="1"/>
        <end position="80"/>
    </location>
</feature>
<keyword evidence="2" id="KW-0648">Protein biosynthesis</keyword>
<dbReference type="GO" id="GO:0003743">
    <property type="term" value="F:translation initiation factor activity"/>
    <property type="evidence" value="ECO:0007669"/>
    <property type="project" value="UniProtKB-KW"/>
</dbReference>
<dbReference type="RefSeq" id="XP_067714598.1">
    <property type="nucleotide sequence ID" value="XM_067858497.1"/>
</dbReference>
<dbReference type="Proteomes" id="UP001497744">
    <property type="component" value="Unassembled WGS sequence"/>
</dbReference>
<feature type="compositionally biased region" description="Polar residues" evidence="1">
    <location>
        <begin position="68"/>
        <end position="80"/>
    </location>
</feature>
<dbReference type="AlphaFoldDB" id="A0AAV4LRB8"/>
<gene>
    <name evidence="2" type="ORF">BcabD6B2_19640</name>
</gene>
<keyword evidence="3" id="KW-1185">Reference proteome</keyword>
<name>A0AAV4LRB8_BABCB</name>
<feature type="compositionally biased region" description="Low complexity" evidence="1">
    <location>
        <begin position="13"/>
        <end position="40"/>
    </location>
</feature>
<keyword evidence="2" id="KW-0396">Initiation factor</keyword>
<proteinExistence type="predicted"/>
<sequence length="234" mass="24537">MQPEQPADSTAGSTARSTEAAVAAGRAAADTAGSAGTAAGKRPSDTAAAAQHSEGPAAHWRRRRRRQSTPSSYGCTPETQLDVTMKPATNLVKLHSLLCGSSGAGATSQLAVGSQVTHEATDGTPHVRMLESVQTSSVGTLEGAMTKATTAAAATGVGNPQRNTVDESQLLQTTTLKLLVLRMKRVKQWLNQSHRLLDALLLVGRYVHVHRHRRVLVRLVVALLALLNGATTAN</sequence>
<dbReference type="EMBL" id="BPLF01000002">
    <property type="protein sequence ID" value="GIX62529.1"/>
    <property type="molecule type" value="Genomic_DNA"/>
</dbReference>